<dbReference type="InterPro" id="IPR003441">
    <property type="entry name" value="NAC-dom"/>
</dbReference>
<evidence type="ECO:0000313" key="7">
    <source>
        <dbReference type="EMBL" id="KAK7840874.1"/>
    </source>
</evidence>
<keyword evidence="8" id="KW-1185">Reference proteome</keyword>
<evidence type="ECO:0000256" key="1">
    <source>
        <dbReference type="ARBA" id="ARBA00023015"/>
    </source>
</evidence>
<sequence length="1008" mass="117165">MESNNQQNEPTYNVQKKKPSIDLYDDLSTTTQSPQALNTPTYNTILSTYNTSLSSSLPTNNTNCLSNSINTSSLPTNNTNSLSRKRERYTNLSSLFCPQRREQAINNLVQLQAKRVANRKFPPGIKFRPTDLELIQFYLYFKIKNNCVPWWNQITEVELYNHSPEFLAEQFPQYGNNVWYFFTSRERKYPNGSRPKRTTNSGYWKATGVDKEIRENGILKGLKKTLVFYKGEPQHGDKTKWIMHEYRLVDAPIPTKRSPNDMKLDDCVLCKIYSTNNRKSSEQDEDHPEVVSDINPTTQLPQVLNTEIISSGLSLQGREAIMNDLCKLEEEQLKEQNPPGFRFDPTDRELVKYYLKPRVLNKPLPELSFMEVDLYNQNPDTLADYGEKIWYFFTPRNRKYQNGSRPNRAAGDGYWKANGADVQIKEKGVIIGFKKTLSFMRGKPPKGEKTGWIMHEYKINAPTPTKRSENDMRLDDCVLCRIYNKKERIRNEDEDHSKDASSISLPEDDRRELMENFNAELSGYRNDNTSNPALQLDFYNNHPPPLLQTDDSIPKADELDLHGLLNDFDGGAEKEYHSFEHEEPPPGFRFSPTDFDLVMHYLIRKVLNHPLPWNRIVDVQLYDHSPEWLAEEYKQYGQKKWYFFTPRERKYRNGKHPSRAAGDGYWKATGTDTAIKFKELVVGYKKKLLDKWVLCMIYQKNESKSSKSHTQKAYPTSSHANDRNEPTKNVDMKIVEVLDFINHSYQNVPAFAHMHVSRFPNGFRAMTSKYGTLPHDNITSSFPNLFQTEASNYGTLPHDNITKEYKQYGQKKWYFFTPRELKYRNGKHRNRAAGDGYWKATGTDTAIKFKELVVGYKKKLVYYRGKAPKGDKTNWIMNEHRINHPPVTKTSETDMRLDKWVLCMIYQKNESKSSKSHTQKAYPTFSHANDRNEPMKNVDMKIVEVLDFINQSYQNVPAFAHMHVSRFPNGFRAMASKYGTLPHDNITSSFPNLFQTVASNYGTRNAHT</sequence>
<dbReference type="SUPFAM" id="SSF101941">
    <property type="entry name" value="NAC domain"/>
    <property type="match status" value="4"/>
</dbReference>
<feature type="domain" description="NAC" evidence="6">
    <location>
        <begin position="337"/>
        <end position="485"/>
    </location>
</feature>
<feature type="domain" description="NAC" evidence="6">
    <location>
        <begin position="753"/>
        <end position="908"/>
    </location>
</feature>
<feature type="domain" description="NAC" evidence="6">
    <location>
        <begin position="121"/>
        <end position="275"/>
    </location>
</feature>
<evidence type="ECO:0000313" key="8">
    <source>
        <dbReference type="Proteomes" id="UP000237347"/>
    </source>
</evidence>
<proteinExistence type="predicted"/>
<keyword evidence="3" id="KW-0804">Transcription</keyword>
<comment type="caution">
    <text evidence="7">The sequence shown here is derived from an EMBL/GenBank/DDBJ whole genome shotgun (WGS) entry which is preliminary data.</text>
</comment>
<gene>
    <name evidence="7" type="primary">NAC032_2</name>
    <name evidence="7" type="ORF">CFP56_016103</name>
</gene>
<feature type="region of interest" description="Disordered" evidence="5">
    <location>
        <begin position="706"/>
        <end position="728"/>
    </location>
</feature>
<dbReference type="PANTHER" id="PTHR31719:SF179">
    <property type="entry name" value="OS08G0148400 PROTEIN"/>
    <property type="match status" value="1"/>
</dbReference>
<feature type="non-terminal residue" evidence="7">
    <location>
        <position position="1008"/>
    </location>
</feature>
<dbReference type="PANTHER" id="PTHR31719">
    <property type="entry name" value="NAC TRANSCRIPTION FACTOR 56"/>
    <property type="match status" value="1"/>
</dbReference>
<reference evidence="7 8" key="1">
    <citation type="journal article" date="2018" name="Sci. Data">
        <title>The draft genome sequence of cork oak.</title>
        <authorList>
            <person name="Ramos A.M."/>
            <person name="Usie A."/>
            <person name="Barbosa P."/>
            <person name="Barros P.M."/>
            <person name="Capote T."/>
            <person name="Chaves I."/>
            <person name="Simoes F."/>
            <person name="Abreu I."/>
            <person name="Carrasquinho I."/>
            <person name="Faro C."/>
            <person name="Guimaraes J.B."/>
            <person name="Mendonca D."/>
            <person name="Nobrega F."/>
            <person name="Rodrigues L."/>
            <person name="Saibo N.J.M."/>
            <person name="Varela M.C."/>
            <person name="Egas C."/>
            <person name="Matos J."/>
            <person name="Miguel C.M."/>
            <person name="Oliveira M.M."/>
            <person name="Ricardo C.P."/>
            <person name="Goncalves S."/>
        </authorList>
    </citation>
    <scope>NUCLEOTIDE SEQUENCE [LARGE SCALE GENOMIC DNA]</scope>
    <source>
        <strain evidence="8">cv. HL8</strain>
    </source>
</reference>
<keyword evidence="4" id="KW-0539">Nucleus</keyword>
<evidence type="ECO:0000256" key="3">
    <source>
        <dbReference type="ARBA" id="ARBA00023163"/>
    </source>
</evidence>
<feature type="domain" description="NAC" evidence="6">
    <location>
        <begin position="584"/>
        <end position="737"/>
    </location>
</feature>
<name>A0AAW0KPH4_QUESU</name>
<dbReference type="GO" id="GO:0006355">
    <property type="term" value="P:regulation of DNA-templated transcription"/>
    <property type="evidence" value="ECO:0007669"/>
    <property type="project" value="InterPro"/>
</dbReference>
<accession>A0AAW0KPH4</accession>
<organism evidence="7 8">
    <name type="scientific">Quercus suber</name>
    <name type="common">Cork oak</name>
    <dbReference type="NCBI Taxonomy" id="58331"/>
    <lineage>
        <taxon>Eukaryota</taxon>
        <taxon>Viridiplantae</taxon>
        <taxon>Streptophyta</taxon>
        <taxon>Embryophyta</taxon>
        <taxon>Tracheophyta</taxon>
        <taxon>Spermatophyta</taxon>
        <taxon>Magnoliopsida</taxon>
        <taxon>eudicotyledons</taxon>
        <taxon>Gunneridae</taxon>
        <taxon>Pentapetalae</taxon>
        <taxon>rosids</taxon>
        <taxon>fabids</taxon>
        <taxon>Fagales</taxon>
        <taxon>Fagaceae</taxon>
        <taxon>Quercus</taxon>
    </lineage>
</organism>
<evidence type="ECO:0000256" key="5">
    <source>
        <dbReference type="SAM" id="MobiDB-lite"/>
    </source>
</evidence>
<dbReference type="EMBL" id="PKMF04000252">
    <property type="protein sequence ID" value="KAK7840874.1"/>
    <property type="molecule type" value="Genomic_DNA"/>
</dbReference>
<dbReference type="Gene3D" id="2.170.150.80">
    <property type="entry name" value="NAC domain"/>
    <property type="match status" value="4"/>
</dbReference>
<evidence type="ECO:0000259" key="6">
    <source>
        <dbReference type="PROSITE" id="PS51005"/>
    </source>
</evidence>
<evidence type="ECO:0000256" key="4">
    <source>
        <dbReference type="ARBA" id="ARBA00023242"/>
    </source>
</evidence>
<dbReference type="Pfam" id="PF02365">
    <property type="entry name" value="NAM"/>
    <property type="match status" value="4"/>
</dbReference>
<dbReference type="GO" id="GO:0003677">
    <property type="term" value="F:DNA binding"/>
    <property type="evidence" value="ECO:0007669"/>
    <property type="project" value="UniProtKB-KW"/>
</dbReference>
<keyword evidence="2" id="KW-0238">DNA-binding</keyword>
<dbReference type="Proteomes" id="UP000237347">
    <property type="component" value="Unassembled WGS sequence"/>
</dbReference>
<keyword evidence="1" id="KW-0805">Transcription regulation</keyword>
<dbReference type="AlphaFoldDB" id="A0AAW0KPH4"/>
<evidence type="ECO:0000256" key="2">
    <source>
        <dbReference type="ARBA" id="ARBA00023125"/>
    </source>
</evidence>
<dbReference type="InterPro" id="IPR036093">
    <property type="entry name" value="NAC_dom_sf"/>
</dbReference>
<feature type="region of interest" description="Disordered" evidence="5">
    <location>
        <begin position="491"/>
        <end position="511"/>
    </location>
</feature>
<protein>
    <submittedName>
        <fullName evidence="7">Nac transcription factor 32</fullName>
    </submittedName>
</protein>
<dbReference type="PROSITE" id="PS51005">
    <property type="entry name" value="NAC"/>
    <property type="match status" value="4"/>
</dbReference>